<dbReference type="InterPro" id="IPR004564">
    <property type="entry name" value="OM_lipoprot_carrier_LolA-like"/>
</dbReference>
<dbReference type="Proteomes" id="UP000199412">
    <property type="component" value="Unassembled WGS sequence"/>
</dbReference>
<gene>
    <name evidence="2" type="ORF">SAMN05421720_105133</name>
</gene>
<name>A0A1G7BQS0_9PROT</name>
<keyword evidence="1" id="KW-0732">Signal</keyword>
<protein>
    <submittedName>
        <fullName evidence="2">Outer membrane lipoprotein-sorting protein</fullName>
    </submittedName>
</protein>
<dbReference type="PANTHER" id="PTHR35869">
    <property type="entry name" value="OUTER-MEMBRANE LIPOPROTEIN CARRIER PROTEIN"/>
    <property type="match status" value="1"/>
</dbReference>
<evidence type="ECO:0000313" key="2">
    <source>
        <dbReference type="EMBL" id="SDE29302.1"/>
    </source>
</evidence>
<dbReference type="SUPFAM" id="SSF89392">
    <property type="entry name" value="Prokaryotic lipoproteins and lipoprotein localization factors"/>
    <property type="match status" value="1"/>
</dbReference>
<proteinExistence type="predicted"/>
<keyword evidence="3" id="KW-1185">Reference proteome</keyword>
<evidence type="ECO:0000256" key="1">
    <source>
        <dbReference type="ARBA" id="ARBA00022729"/>
    </source>
</evidence>
<reference evidence="2 3" key="1">
    <citation type="submission" date="2016-10" db="EMBL/GenBank/DDBJ databases">
        <authorList>
            <person name="de Groot N.N."/>
        </authorList>
    </citation>
    <scope>NUCLEOTIDE SEQUENCE [LARGE SCALE GENOMIC DNA]</scope>
    <source>
        <strain evidence="2 3">ATCC 700224</strain>
    </source>
</reference>
<dbReference type="InterPro" id="IPR029046">
    <property type="entry name" value="LolA/LolB/LppX"/>
</dbReference>
<dbReference type="PANTHER" id="PTHR35869:SF1">
    <property type="entry name" value="OUTER-MEMBRANE LIPOPROTEIN CARRIER PROTEIN"/>
    <property type="match status" value="1"/>
</dbReference>
<dbReference type="EMBL" id="FNAP01000005">
    <property type="protein sequence ID" value="SDE29302.1"/>
    <property type="molecule type" value="Genomic_DNA"/>
</dbReference>
<dbReference type="CDD" id="cd16325">
    <property type="entry name" value="LolA"/>
    <property type="match status" value="1"/>
</dbReference>
<dbReference type="Gene3D" id="2.50.20.10">
    <property type="entry name" value="Lipoprotein localisation LolA/LolB/LppX"/>
    <property type="match status" value="1"/>
</dbReference>
<dbReference type="STRING" id="69960.SAMN05421720_105133"/>
<keyword evidence="2" id="KW-0449">Lipoprotein</keyword>
<sequence>MVRHRHRVRVPAIAVALMVMTFSPVGLTGPGIVSAWAQAPQPYLMTTQEAVQLKQAAAYLNSVGTMRSRFAQTSSTGNYAEGTVYMKRPGRLRIEYDPPADVLVVANGSSLIYEDGELDQVSYIGLGDTPLGILLRESVEFTDPAITVIGMREANGLLDIDMVETDDPGQGTLTLRFALNPMELRQWKVRDAQNVEVVVTLLAARFGVDLDDDLFFYARPPGFSQTD</sequence>
<dbReference type="RefSeq" id="WP_245699145.1">
    <property type="nucleotide sequence ID" value="NZ_FNAP01000005.1"/>
</dbReference>
<organism evidence="2 3">
    <name type="scientific">Rhodospira trueperi</name>
    <dbReference type="NCBI Taxonomy" id="69960"/>
    <lineage>
        <taxon>Bacteria</taxon>
        <taxon>Pseudomonadati</taxon>
        <taxon>Pseudomonadota</taxon>
        <taxon>Alphaproteobacteria</taxon>
        <taxon>Rhodospirillales</taxon>
        <taxon>Rhodospirillaceae</taxon>
        <taxon>Rhodospira</taxon>
    </lineage>
</organism>
<accession>A0A1G7BQS0</accession>
<evidence type="ECO:0000313" key="3">
    <source>
        <dbReference type="Proteomes" id="UP000199412"/>
    </source>
</evidence>
<dbReference type="AlphaFoldDB" id="A0A1G7BQS0"/>
<dbReference type="Pfam" id="PF03548">
    <property type="entry name" value="LolA"/>
    <property type="match status" value="1"/>
</dbReference>